<dbReference type="PANTHER" id="PTHR28258:SF1">
    <property type="entry name" value="VACUOLAR SEGREGATION PROTEIN 7"/>
    <property type="match status" value="1"/>
</dbReference>
<evidence type="ECO:0000313" key="4">
    <source>
        <dbReference type="Proteomes" id="UP000662931"/>
    </source>
</evidence>
<dbReference type="InterPro" id="IPR024260">
    <property type="entry name" value="Vac7"/>
</dbReference>
<gene>
    <name evidence="3" type="ORF">FOA43_003084</name>
</gene>
<keyword evidence="2" id="KW-1133">Transmembrane helix</keyword>
<feature type="region of interest" description="Disordered" evidence="1">
    <location>
        <begin position="68"/>
        <end position="92"/>
    </location>
</feature>
<dbReference type="EMBL" id="CP064814">
    <property type="protein sequence ID" value="QPG75724.1"/>
    <property type="molecule type" value="Genomic_DNA"/>
</dbReference>
<feature type="region of interest" description="Disordered" evidence="1">
    <location>
        <begin position="188"/>
        <end position="208"/>
    </location>
</feature>
<feature type="compositionally biased region" description="Basic and acidic residues" evidence="1">
    <location>
        <begin position="15"/>
        <end position="32"/>
    </location>
</feature>
<dbReference type="GO" id="GO:0010513">
    <property type="term" value="P:positive regulation of phosphatidylinositol biosynthetic process"/>
    <property type="evidence" value="ECO:0007669"/>
    <property type="project" value="TreeGrafter"/>
</dbReference>
<dbReference type="RefSeq" id="XP_038779289.1">
    <property type="nucleotide sequence ID" value="XM_038923361.1"/>
</dbReference>
<feature type="region of interest" description="Disordered" evidence="1">
    <location>
        <begin position="223"/>
        <end position="248"/>
    </location>
</feature>
<dbReference type="GO" id="GO:0000329">
    <property type="term" value="C:fungal-type vacuole membrane"/>
    <property type="evidence" value="ECO:0007669"/>
    <property type="project" value="TreeGrafter"/>
</dbReference>
<feature type="compositionally biased region" description="Polar residues" evidence="1">
    <location>
        <begin position="335"/>
        <end position="344"/>
    </location>
</feature>
<protein>
    <recommendedName>
        <fullName evidence="5">Vacuolar segregation protein 7</fullName>
    </recommendedName>
</protein>
<dbReference type="GO" id="GO:1903778">
    <property type="term" value="P:protein localization to vacuolar membrane"/>
    <property type="evidence" value="ECO:0007669"/>
    <property type="project" value="TreeGrafter"/>
</dbReference>
<evidence type="ECO:0000256" key="2">
    <source>
        <dbReference type="SAM" id="Phobius"/>
    </source>
</evidence>
<feature type="region of interest" description="Disordered" evidence="1">
    <location>
        <begin position="1"/>
        <end position="39"/>
    </location>
</feature>
<dbReference type="GO" id="GO:0000011">
    <property type="term" value="P:vacuole inheritance"/>
    <property type="evidence" value="ECO:0007669"/>
    <property type="project" value="TreeGrafter"/>
</dbReference>
<feature type="compositionally biased region" description="Basic and acidic residues" evidence="1">
    <location>
        <begin position="75"/>
        <end position="92"/>
    </location>
</feature>
<reference evidence="3" key="1">
    <citation type="submission" date="2020-10" db="EMBL/GenBank/DDBJ databases">
        <authorList>
            <person name="Roach M.J.R."/>
        </authorList>
    </citation>
    <scope>NUCLEOTIDE SEQUENCE</scope>
    <source>
        <strain evidence="3">CBS 1945</strain>
    </source>
</reference>
<dbReference type="OrthoDB" id="1204at2759"/>
<organism evidence="3 4">
    <name type="scientific">Eeniella nana</name>
    <name type="common">Yeast</name>
    <name type="synonym">Brettanomyces nanus</name>
    <dbReference type="NCBI Taxonomy" id="13502"/>
    <lineage>
        <taxon>Eukaryota</taxon>
        <taxon>Fungi</taxon>
        <taxon>Dikarya</taxon>
        <taxon>Ascomycota</taxon>
        <taxon>Saccharomycotina</taxon>
        <taxon>Pichiomycetes</taxon>
        <taxon>Pichiales</taxon>
        <taxon>Pichiaceae</taxon>
        <taxon>Brettanomyces</taxon>
    </lineage>
</organism>
<dbReference type="KEGG" id="bnn:FOA43_003084"/>
<evidence type="ECO:0008006" key="5">
    <source>
        <dbReference type="Google" id="ProtNLM"/>
    </source>
</evidence>
<dbReference type="GO" id="GO:0070772">
    <property type="term" value="C:PAS complex"/>
    <property type="evidence" value="ECO:0007669"/>
    <property type="project" value="TreeGrafter"/>
</dbReference>
<dbReference type="GeneID" id="62196485"/>
<feature type="compositionally biased region" description="Basic and acidic residues" evidence="1">
    <location>
        <begin position="355"/>
        <end position="368"/>
    </location>
</feature>
<feature type="compositionally biased region" description="Basic and acidic residues" evidence="1">
    <location>
        <begin position="765"/>
        <end position="778"/>
    </location>
</feature>
<dbReference type="Proteomes" id="UP000662931">
    <property type="component" value="Chromosome 3"/>
</dbReference>
<feature type="compositionally biased region" description="Polar residues" evidence="1">
    <location>
        <begin position="226"/>
        <end position="238"/>
    </location>
</feature>
<keyword evidence="2" id="KW-0812">Transmembrane</keyword>
<accession>A0A875S9J3</accession>
<keyword evidence="2" id="KW-0472">Membrane</keyword>
<feature type="region of interest" description="Disordered" evidence="1">
    <location>
        <begin position="755"/>
        <end position="791"/>
    </location>
</feature>
<keyword evidence="4" id="KW-1185">Reference proteome</keyword>
<evidence type="ECO:0000313" key="3">
    <source>
        <dbReference type="EMBL" id="QPG75724.1"/>
    </source>
</evidence>
<dbReference type="PANTHER" id="PTHR28258">
    <property type="entry name" value="VACUOLAR SEGREGATION PROTEIN 7"/>
    <property type="match status" value="1"/>
</dbReference>
<dbReference type="Pfam" id="PF12751">
    <property type="entry name" value="Vac7"/>
    <property type="match status" value="1"/>
</dbReference>
<feature type="transmembrane region" description="Helical" evidence="2">
    <location>
        <begin position="618"/>
        <end position="640"/>
    </location>
</feature>
<evidence type="ECO:0000256" key="1">
    <source>
        <dbReference type="SAM" id="MobiDB-lite"/>
    </source>
</evidence>
<sequence length="838" mass="91602">MIESEPIRPSLAPKGARDNNSKETDSKEESRTTKASFIKFPDNKNKAAASGLMTVVQEQADSYKVIHIMPPSDNNKVKEREQNREASTGDERDVVGSTISAGVQRPISRKSSSLGISNIDTEVENGGRIEEVKALSSRGASNSGITGGGASALLGVPGGLDGSGEFSIVGGVSDESVVANAVSADVNNRPAAPSETGHQVHGNTVDNPDSFLNHLRNKKSTLDAGISSSQKTTPNGSQADIAKQKRSSAATPSILNLRAAIGQSGNLNTVSSTNTVQSKGSTRAEFFAAKLHDAIKDDQKNNSDSEETFVYDTAPENSQEQNQINRDVTLVAERSSAQQQNDNQIDLPPSLNEDVYSKSENSSREMSHSKLPSLLAQRKLSANALGCTGNFIQGSSSVTAHTTDADDALDAYSRTSAASRLHRKTSRMDSLSVIANQPDATNAVTTGEPPHNELREITSRIFDSKGVPPRKYSGIDVGDFSFDEDDEDELNEMYGNRQNNANMNNNQLGTLGTIPSSMDYDSDLDDEYSLADPAKPSHGYGQYGTFNSLNRVYPNVVPTYDSKVDEPQDPLLLDSNHEYLPNKQGASKLLRKKKKNLYFNPHDFTSSRAKRLRQLRNFCYTIGLIFLLLSVGFIGGFILATSKELQSTKVTSIRDILISDEEFVFNIEIESFNPGVMPVSIYDVQLDVFAKTQYVVDAYTYTVKDAKKNKPKEKEKPYSTILLGSMKELDIPLRFQGGCFTRQKDSSLTEMKIMNPCSFDDDDKNGDGDNMRINKPEEPPSGSPPDIREPSRKWLNISRNPFDLIVRGVLNYQLPVSSSNKTVAISYSYSVEPDKLKI</sequence>
<name>A0A875S9J3_EENNA</name>
<dbReference type="AlphaFoldDB" id="A0A875S9J3"/>
<feature type="region of interest" description="Disordered" evidence="1">
    <location>
        <begin position="333"/>
        <end position="368"/>
    </location>
</feature>
<proteinExistence type="predicted"/>